<dbReference type="AlphaFoldDB" id="A0A8H6ZE63"/>
<dbReference type="GO" id="GO:0009378">
    <property type="term" value="F:four-way junction helicase activity"/>
    <property type="evidence" value="ECO:0007669"/>
    <property type="project" value="TreeGrafter"/>
</dbReference>
<sequence length="510" mass="56755">MISPLLALHEEQVNTFKEEFDLEAVAINSAHGGCSKELMDTVVSGHYQIVLLSPEMLLSRRFIDNVLRKPEFGARCLSVFIDEAHCVSHWGASFRKQYGRIGIIRAFLPKAAPIVAVSATLTPRVREDIIQKLQIDPENYLFVNIGNDRPGVAQVVRSMQHPMNTYRDLDFMVDTAMTCPADIPLSFLYTDDTKDGAEIVDHLNARVCEEYRARGLVRPYNASMSREYRETVMRLFKAGIIRILVCTDAAGMGCDIANVDLVVQWKAPANMSSWVQRAGRAGRGRGRKGLAVIAGEAAVAVVEAEEGGEDVAERGRRGWYGGKDDHIEPGAEIPLPEITNNTPGEGLYIYIQSTTCRRAVMGKIFGNETVPAVDPSECCDICNAHLFDRTRPSKPVAAVRQQAPKKGLVVPAVRSALYQWRLDIKKSRYSHTAFASQAILDDDTCEKLASIGPIVSLEMLKQHCTVGWLGLKPQRCQRCRGLSQLYRQPDFWLKPALSQLKPTWLKPMCP</sequence>
<evidence type="ECO:0000313" key="11">
    <source>
        <dbReference type="Proteomes" id="UP000623467"/>
    </source>
</evidence>
<dbReference type="PANTHER" id="PTHR13710">
    <property type="entry name" value="DNA HELICASE RECQ FAMILY MEMBER"/>
    <property type="match status" value="1"/>
</dbReference>
<gene>
    <name evidence="10" type="ORF">MSAN_00611400</name>
</gene>
<evidence type="ECO:0000256" key="7">
    <source>
        <dbReference type="ARBA" id="ARBA00034808"/>
    </source>
</evidence>
<dbReference type="OrthoDB" id="10261556at2759"/>
<dbReference type="Proteomes" id="UP000623467">
    <property type="component" value="Unassembled WGS sequence"/>
</dbReference>
<dbReference type="InterPro" id="IPR011545">
    <property type="entry name" value="DEAD/DEAH_box_helicase_dom"/>
</dbReference>
<dbReference type="SMART" id="SM00490">
    <property type="entry name" value="HELICc"/>
    <property type="match status" value="1"/>
</dbReference>
<dbReference type="GO" id="GO:0005694">
    <property type="term" value="C:chromosome"/>
    <property type="evidence" value="ECO:0007669"/>
    <property type="project" value="TreeGrafter"/>
</dbReference>
<comment type="caution">
    <text evidence="10">The sequence shown here is derived from an EMBL/GenBank/DDBJ whole genome shotgun (WGS) entry which is preliminary data.</text>
</comment>
<evidence type="ECO:0000256" key="6">
    <source>
        <dbReference type="ARBA" id="ARBA00034617"/>
    </source>
</evidence>
<feature type="domain" description="Helicase C-terminal" evidence="9">
    <location>
        <begin position="171"/>
        <end position="355"/>
    </location>
</feature>
<organism evidence="10 11">
    <name type="scientific">Mycena sanguinolenta</name>
    <dbReference type="NCBI Taxonomy" id="230812"/>
    <lineage>
        <taxon>Eukaryota</taxon>
        <taxon>Fungi</taxon>
        <taxon>Dikarya</taxon>
        <taxon>Basidiomycota</taxon>
        <taxon>Agaricomycotina</taxon>
        <taxon>Agaricomycetes</taxon>
        <taxon>Agaricomycetidae</taxon>
        <taxon>Agaricales</taxon>
        <taxon>Marasmiineae</taxon>
        <taxon>Mycenaceae</taxon>
        <taxon>Mycena</taxon>
    </lineage>
</organism>
<reference evidence="10" key="1">
    <citation type="submission" date="2020-05" db="EMBL/GenBank/DDBJ databases">
        <title>Mycena genomes resolve the evolution of fungal bioluminescence.</title>
        <authorList>
            <person name="Tsai I.J."/>
        </authorList>
    </citation>
    <scope>NUCLEOTIDE SEQUENCE</scope>
    <source>
        <strain evidence="10">160909Yilan</strain>
    </source>
</reference>
<evidence type="ECO:0000259" key="9">
    <source>
        <dbReference type="PROSITE" id="PS51194"/>
    </source>
</evidence>
<evidence type="ECO:0000313" key="10">
    <source>
        <dbReference type="EMBL" id="KAF7373985.1"/>
    </source>
</evidence>
<keyword evidence="4" id="KW-0238">DNA-binding</keyword>
<dbReference type="PROSITE" id="PS51192">
    <property type="entry name" value="HELICASE_ATP_BIND_1"/>
    <property type="match status" value="1"/>
</dbReference>
<dbReference type="SUPFAM" id="SSF52540">
    <property type="entry name" value="P-loop containing nucleoside triphosphate hydrolases"/>
    <property type="match status" value="1"/>
</dbReference>
<dbReference type="GO" id="GO:0006281">
    <property type="term" value="P:DNA repair"/>
    <property type="evidence" value="ECO:0007669"/>
    <property type="project" value="TreeGrafter"/>
</dbReference>
<evidence type="ECO:0000259" key="8">
    <source>
        <dbReference type="PROSITE" id="PS51192"/>
    </source>
</evidence>
<keyword evidence="2" id="KW-0547">Nucleotide-binding</keyword>
<evidence type="ECO:0000256" key="1">
    <source>
        <dbReference type="ARBA" id="ARBA00005446"/>
    </source>
</evidence>
<keyword evidence="11" id="KW-1185">Reference proteome</keyword>
<keyword evidence="3" id="KW-0067">ATP-binding</keyword>
<evidence type="ECO:0000256" key="5">
    <source>
        <dbReference type="ARBA" id="ARBA00023235"/>
    </source>
</evidence>
<dbReference type="Pfam" id="PF00270">
    <property type="entry name" value="DEAD"/>
    <property type="match status" value="1"/>
</dbReference>
<accession>A0A8H6ZE63</accession>
<name>A0A8H6ZE63_9AGAR</name>
<evidence type="ECO:0000256" key="4">
    <source>
        <dbReference type="ARBA" id="ARBA00023125"/>
    </source>
</evidence>
<comment type="catalytic activity">
    <reaction evidence="6">
        <text>Couples ATP hydrolysis with the unwinding of duplex DNA by translocating in the 3'-5' direction.</text>
        <dbReference type="EC" id="5.6.2.4"/>
    </reaction>
</comment>
<proteinExistence type="inferred from homology"/>
<evidence type="ECO:0000256" key="2">
    <source>
        <dbReference type="ARBA" id="ARBA00022741"/>
    </source>
</evidence>
<dbReference type="InterPro" id="IPR001650">
    <property type="entry name" value="Helicase_C-like"/>
</dbReference>
<dbReference type="EC" id="5.6.2.4" evidence="7"/>
<feature type="domain" description="Helicase ATP-binding" evidence="8">
    <location>
        <begin position="1"/>
        <end position="139"/>
    </location>
</feature>
<dbReference type="InterPro" id="IPR014001">
    <property type="entry name" value="Helicase_ATP-bd"/>
</dbReference>
<dbReference type="GO" id="GO:0003677">
    <property type="term" value="F:DNA binding"/>
    <property type="evidence" value="ECO:0007669"/>
    <property type="project" value="UniProtKB-KW"/>
</dbReference>
<dbReference type="InterPro" id="IPR027417">
    <property type="entry name" value="P-loop_NTPase"/>
</dbReference>
<dbReference type="GO" id="GO:0005737">
    <property type="term" value="C:cytoplasm"/>
    <property type="evidence" value="ECO:0007669"/>
    <property type="project" value="TreeGrafter"/>
</dbReference>
<dbReference type="EMBL" id="JACAZH010000003">
    <property type="protein sequence ID" value="KAF7373985.1"/>
    <property type="molecule type" value="Genomic_DNA"/>
</dbReference>
<dbReference type="GO" id="GO:0006310">
    <property type="term" value="P:DNA recombination"/>
    <property type="evidence" value="ECO:0007669"/>
    <property type="project" value="TreeGrafter"/>
</dbReference>
<dbReference type="PROSITE" id="PS51194">
    <property type="entry name" value="HELICASE_CTER"/>
    <property type="match status" value="1"/>
</dbReference>
<dbReference type="GO" id="GO:0005524">
    <property type="term" value="F:ATP binding"/>
    <property type="evidence" value="ECO:0007669"/>
    <property type="project" value="UniProtKB-KW"/>
</dbReference>
<dbReference type="Gene3D" id="3.40.50.300">
    <property type="entry name" value="P-loop containing nucleotide triphosphate hydrolases"/>
    <property type="match status" value="2"/>
</dbReference>
<keyword evidence="10" id="KW-0378">Hydrolase</keyword>
<comment type="similarity">
    <text evidence="1">Belongs to the helicase family. RecQ subfamily.</text>
</comment>
<keyword evidence="10" id="KW-0347">Helicase</keyword>
<protein>
    <recommendedName>
        <fullName evidence="7">DNA 3'-5' helicase</fullName>
        <ecNumber evidence="7">5.6.2.4</ecNumber>
    </recommendedName>
</protein>
<dbReference type="PANTHER" id="PTHR13710:SF105">
    <property type="entry name" value="ATP-DEPENDENT DNA HELICASE Q1"/>
    <property type="match status" value="1"/>
</dbReference>
<dbReference type="GO" id="GO:0043138">
    <property type="term" value="F:3'-5' DNA helicase activity"/>
    <property type="evidence" value="ECO:0007669"/>
    <property type="project" value="UniProtKB-EC"/>
</dbReference>
<dbReference type="Pfam" id="PF00271">
    <property type="entry name" value="Helicase_C"/>
    <property type="match status" value="1"/>
</dbReference>
<evidence type="ECO:0000256" key="3">
    <source>
        <dbReference type="ARBA" id="ARBA00022840"/>
    </source>
</evidence>
<keyword evidence="5" id="KW-0413">Isomerase</keyword>